<evidence type="ECO:0000256" key="7">
    <source>
        <dbReference type="SAM" id="Coils"/>
    </source>
</evidence>
<dbReference type="InterPro" id="IPR006144">
    <property type="entry name" value="Secretion_HlyD_CS"/>
</dbReference>
<dbReference type="Proteomes" id="UP000823638">
    <property type="component" value="Unassembled WGS sequence"/>
</dbReference>
<feature type="domain" description="AprE-like beta-barrel" evidence="9">
    <location>
        <begin position="279"/>
        <end position="364"/>
    </location>
</feature>
<organism evidence="10 11">
    <name type="scientific">Candidatus Gallitreponema excrementavium</name>
    <dbReference type="NCBI Taxonomy" id="2840840"/>
    <lineage>
        <taxon>Bacteria</taxon>
        <taxon>Pseudomonadati</taxon>
        <taxon>Spirochaetota</taxon>
        <taxon>Spirochaetia</taxon>
        <taxon>Spirochaetales</taxon>
        <taxon>Candidatus Gallitreponema</taxon>
    </lineage>
</organism>
<keyword evidence="4 8" id="KW-0812">Transmembrane</keyword>
<dbReference type="Pfam" id="PF26002">
    <property type="entry name" value="Beta-barrel_AprE"/>
    <property type="match status" value="1"/>
</dbReference>
<dbReference type="PRINTS" id="PR01490">
    <property type="entry name" value="RTXTOXIND"/>
</dbReference>
<keyword evidence="7" id="KW-0175">Coiled coil</keyword>
<evidence type="ECO:0000256" key="8">
    <source>
        <dbReference type="SAM" id="Phobius"/>
    </source>
</evidence>
<keyword evidence="5 8" id="KW-1133">Transmembrane helix</keyword>
<evidence type="ECO:0000256" key="6">
    <source>
        <dbReference type="ARBA" id="ARBA00023136"/>
    </source>
</evidence>
<feature type="coiled-coil region" evidence="7">
    <location>
        <begin position="212"/>
        <end position="241"/>
    </location>
</feature>
<dbReference type="Gene3D" id="1.10.287.470">
    <property type="entry name" value="Helix hairpin bin"/>
    <property type="match status" value="1"/>
</dbReference>
<name>A0A9D9HQZ2_9SPIR</name>
<gene>
    <name evidence="10" type="ORF">IAA81_08480</name>
</gene>
<dbReference type="GO" id="GO:0016020">
    <property type="term" value="C:membrane"/>
    <property type="evidence" value="ECO:0007669"/>
    <property type="project" value="UniProtKB-SubCell"/>
</dbReference>
<evidence type="ECO:0000256" key="4">
    <source>
        <dbReference type="ARBA" id="ARBA00022692"/>
    </source>
</evidence>
<evidence type="ECO:0000313" key="10">
    <source>
        <dbReference type="EMBL" id="MBO8458243.1"/>
    </source>
</evidence>
<dbReference type="EMBL" id="JADIMM010000097">
    <property type="protein sequence ID" value="MBO8458243.1"/>
    <property type="molecule type" value="Genomic_DNA"/>
</dbReference>
<dbReference type="SUPFAM" id="SSF111369">
    <property type="entry name" value="HlyD-like secretion proteins"/>
    <property type="match status" value="1"/>
</dbReference>
<sequence length="383" mass="43298">MKNPVLHSEDKLKFSTEYVLKKDSPWGAGIILVISGVLVAVILFICFGKMEEVVKAQGIVRPELNVSQVKSILAGEIEEICFIPGQFVQKGSVLARLNQDELAAQKETILAQLEDIKTKIQGNKLIEESFNSKKNLIPACDKLAYSRFEAFKSEYDLLKTKCDFAEFLYKEEKMIPASGTTPMNIKKLGYEYREARENLNLFTDKFYEQVVLESSELELMEIQLEKQLEQLEVNLRNTELTAPVSGFIQEISSLNVGDYIFADQKILNIVPATSSDYRIELRIPARDSGRIKKGMEVKLRFPAFPYYEFKGAVGTVKSIDPDTQAASNGELFFTVVTDIDTNTLKDRKGIEYPVKVGLEVDARLILESRTILYFLLKKVGVMV</sequence>
<comment type="caution">
    <text evidence="10">The sequence shown here is derived from an EMBL/GenBank/DDBJ whole genome shotgun (WGS) entry which is preliminary data.</text>
</comment>
<evidence type="ECO:0000259" key="9">
    <source>
        <dbReference type="Pfam" id="PF26002"/>
    </source>
</evidence>
<feature type="transmembrane region" description="Helical" evidence="8">
    <location>
        <begin position="26"/>
        <end position="47"/>
    </location>
</feature>
<dbReference type="PROSITE" id="PS00543">
    <property type="entry name" value="HLYD_FAMILY"/>
    <property type="match status" value="1"/>
</dbReference>
<dbReference type="PANTHER" id="PTHR30386:SF26">
    <property type="entry name" value="TRANSPORT PROTEIN COMB"/>
    <property type="match status" value="1"/>
</dbReference>
<dbReference type="PANTHER" id="PTHR30386">
    <property type="entry name" value="MEMBRANE FUSION SUBUNIT OF EMRAB-TOLC MULTIDRUG EFFLUX PUMP"/>
    <property type="match status" value="1"/>
</dbReference>
<keyword evidence="3" id="KW-0813">Transport</keyword>
<keyword evidence="6 8" id="KW-0472">Membrane</keyword>
<accession>A0A9D9HQZ2</accession>
<protein>
    <submittedName>
        <fullName evidence="10">HlyD family efflux transporter periplasmic adaptor subunit</fullName>
    </submittedName>
</protein>
<dbReference type="GO" id="GO:0009306">
    <property type="term" value="P:protein secretion"/>
    <property type="evidence" value="ECO:0007669"/>
    <property type="project" value="InterPro"/>
</dbReference>
<evidence type="ECO:0000256" key="3">
    <source>
        <dbReference type="ARBA" id="ARBA00022448"/>
    </source>
</evidence>
<evidence type="ECO:0000256" key="2">
    <source>
        <dbReference type="ARBA" id="ARBA00009477"/>
    </source>
</evidence>
<reference evidence="10" key="2">
    <citation type="journal article" date="2021" name="PeerJ">
        <title>Extensive microbial diversity within the chicken gut microbiome revealed by metagenomics and culture.</title>
        <authorList>
            <person name="Gilroy R."/>
            <person name="Ravi A."/>
            <person name="Getino M."/>
            <person name="Pursley I."/>
            <person name="Horton D.L."/>
            <person name="Alikhan N.F."/>
            <person name="Baker D."/>
            <person name="Gharbi K."/>
            <person name="Hall N."/>
            <person name="Watson M."/>
            <person name="Adriaenssens E.M."/>
            <person name="Foster-Nyarko E."/>
            <person name="Jarju S."/>
            <person name="Secka A."/>
            <person name="Antonio M."/>
            <person name="Oren A."/>
            <person name="Chaudhuri R.R."/>
            <person name="La Ragione R."/>
            <person name="Hildebrand F."/>
            <person name="Pallen M.J."/>
        </authorList>
    </citation>
    <scope>NUCLEOTIDE SEQUENCE</scope>
    <source>
        <strain evidence="10">10532</strain>
    </source>
</reference>
<dbReference type="InterPro" id="IPR058982">
    <property type="entry name" value="Beta-barrel_AprE"/>
</dbReference>
<dbReference type="InterPro" id="IPR050739">
    <property type="entry name" value="MFP"/>
</dbReference>
<comment type="subcellular location">
    <subcellularLocation>
        <location evidence="1">Membrane</location>
        <topology evidence="1">Single-pass membrane protein</topology>
    </subcellularLocation>
</comment>
<evidence type="ECO:0000256" key="1">
    <source>
        <dbReference type="ARBA" id="ARBA00004167"/>
    </source>
</evidence>
<comment type="similarity">
    <text evidence="2">Belongs to the membrane fusion protein (MFP) (TC 8.A.1) family.</text>
</comment>
<reference evidence="10" key="1">
    <citation type="submission" date="2020-10" db="EMBL/GenBank/DDBJ databases">
        <authorList>
            <person name="Gilroy R."/>
        </authorList>
    </citation>
    <scope>NUCLEOTIDE SEQUENCE</scope>
    <source>
        <strain evidence="10">10532</strain>
    </source>
</reference>
<evidence type="ECO:0000313" key="11">
    <source>
        <dbReference type="Proteomes" id="UP000823638"/>
    </source>
</evidence>
<dbReference type="Gene3D" id="2.40.30.170">
    <property type="match status" value="1"/>
</dbReference>
<dbReference type="AlphaFoldDB" id="A0A9D9HQZ2"/>
<proteinExistence type="inferred from homology"/>
<dbReference type="Gene3D" id="2.40.50.100">
    <property type="match status" value="2"/>
</dbReference>
<evidence type="ECO:0000256" key="5">
    <source>
        <dbReference type="ARBA" id="ARBA00022989"/>
    </source>
</evidence>